<comment type="caution">
    <text evidence="9">The sequence shown here is derived from an EMBL/GenBank/DDBJ whole genome shotgun (WGS) entry which is preliminary data.</text>
</comment>
<feature type="domain" description="Tetrapyrrole methylase" evidence="8">
    <location>
        <begin position="4"/>
        <end position="212"/>
    </location>
</feature>
<dbReference type="GO" id="GO:0030788">
    <property type="term" value="F:precorrin-2 C20-methyltransferase activity"/>
    <property type="evidence" value="ECO:0007669"/>
    <property type="project" value="UniProtKB-EC"/>
</dbReference>
<proteinExistence type="inferred from homology"/>
<evidence type="ECO:0000256" key="7">
    <source>
        <dbReference type="PIRNR" id="PIRNR036427"/>
    </source>
</evidence>
<gene>
    <name evidence="9" type="primary">cobI</name>
    <name evidence="9" type="ORF">RVY80_02990</name>
</gene>
<evidence type="ECO:0000313" key="9">
    <source>
        <dbReference type="EMBL" id="MDV5087812.1"/>
    </source>
</evidence>
<comment type="catalytic activity">
    <reaction evidence="7">
        <text>Co-precorrin-2 + S-adenosyl-L-methionine = Co-precorrin-3 + S-adenosyl-L-homocysteine + H(+)</text>
        <dbReference type="Rhea" id="RHEA:17997"/>
        <dbReference type="ChEBI" id="CHEBI:15378"/>
        <dbReference type="ChEBI" id="CHEBI:57856"/>
        <dbReference type="ChEBI" id="CHEBI:59789"/>
        <dbReference type="ChEBI" id="CHEBI:60053"/>
        <dbReference type="ChEBI" id="CHEBI:60060"/>
        <dbReference type="EC" id="2.1.1.151"/>
    </reaction>
</comment>
<dbReference type="PIRSF" id="PIRSF036427">
    <property type="entry name" value="Precrrn-2_mtase"/>
    <property type="match status" value="1"/>
</dbReference>
<dbReference type="InterPro" id="IPR014776">
    <property type="entry name" value="4pyrrole_Mease_sub2"/>
</dbReference>
<dbReference type="Proteomes" id="UP001272515">
    <property type="component" value="Unassembled WGS sequence"/>
</dbReference>
<dbReference type="PANTHER" id="PTHR43467:SF2">
    <property type="entry name" value="COBALT-PRECORRIN-2 C(20)-METHYLTRANSFERASE"/>
    <property type="match status" value="1"/>
</dbReference>
<dbReference type="CDD" id="cd11645">
    <property type="entry name" value="Precorrin_2_C20_MT"/>
    <property type="match status" value="1"/>
</dbReference>
<dbReference type="InterPro" id="IPR000878">
    <property type="entry name" value="4pyrrol_Mease"/>
</dbReference>
<dbReference type="RefSeq" id="WP_295192665.1">
    <property type="nucleotide sequence ID" value="NZ_JAWJZA010000001.1"/>
</dbReference>
<evidence type="ECO:0000256" key="2">
    <source>
        <dbReference type="ARBA" id="ARBA00005879"/>
    </source>
</evidence>
<dbReference type="InterPro" id="IPR035996">
    <property type="entry name" value="4pyrrol_Methylase_sf"/>
</dbReference>
<dbReference type="NCBIfam" id="TIGR01467">
    <property type="entry name" value="cobI_cbiL"/>
    <property type="match status" value="1"/>
</dbReference>
<name>A0ABU3Z7X6_9FIRM</name>
<dbReference type="EC" id="2.1.1.151" evidence="7"/>
<comment type="similarity">
    <text evidence="2 7">Belongs to the precorrin methyltransferase family.</text>
</comment>
<organism evidence="9 10">
    <name type="scientific">Veillonella absiana</name>
    <dbReference type="NCBI Taxonomy" id="3079305"/>
    <lineage>
        <taxon>Bacteria</taxon>
        <taxon>Bacillati</taxon>
        <taxon>Bacillota</taxon>
        <taxon>Negativicutes</taxon>
        <taxon>Veillonellales</taxon>
        <taxon>Veillonellaceae</taxon>
        <taxon>Veillonella</taxon>
    </lineage>
</organism>
<comment type="pathway">
    <text evidence="1">Cofactor biosynthesis; adenosylcobalamin biosynthesis.</text>
</comment>
<dbReference type="EMBL" id="JAWJZB010000003">
    <property type="protein sequence ID" value="MDV5087812.1"/>
    <property type="molecule type" value="Genomic_DNA"/>
</dbReference>
<dbReference type="Gene3D" id="3.30.950.10">
    <property type="entry name" value="Methyltransferase, Cobalt-precorrin-4 Transmethylase, Domain 2"/>
    <property type="match status" value="1"/>
</dbReference>
<keyword evidence="6" id="KW-0949">S-adenosyl-L-methionine</keyword>
<evidence type="ECO:0000259" key="8">
    <source>
        <dbReference type="Pfam" id="PF00590"/>
    </source>
</evidence>
<dbReference type="GO" id="GO:0032259">
    <property type="term" value="P:methylation"/>
    <property type="evidence" value="ECO:0007669"/>
    <property type="project" value="UniProtKB-KW"/>
</dbReference>
<evidence type="ECO:0000313" key="10">
    <source>
        <dbReference type="Proteomes" id="UP001272515"/>
    </source>
</evidence>
<comment type="subunit">
    <text evidence="7">Homodimer.</text>
</comment>
<keyword evidence="3" id="KW-0169">Cobalamin biosynthesis</keyword>
<dbReference type="InterPro" id="IPR006364">
    <property type="entry name" value="CobI/CbiL/CobIJ_dom"/>
</dbReference>
<sequence>MKGKLYGIGVGPGDSELMTVKAARLVGEADIIITPKTEKKDGSVALNIAQPYIQDHTEIVPVVFPMVFHAETLSDAWIEAKNIIVSYLEEGKNVVFLTLGDPMFYSTYMYVYRLIENTGYDIETIPGVPAFCAIGSHLGYPIVEKEEVLAIVPATAPKEKIDAVLAVADDAVIMKVYKNFDEVQETLKKHDMADDAVMISRVGLPDEEVFRGLDNMPSDTKLNYLSTILAKRKDRECIW</sequence>
<dbReference type="InterPro" id="IPR012382">
    <property type="entry name" value="CobI/CbiL"/>
</dbReference>
<evidence type="ECO:0000256" key="4">
    <source>
        <dbReference type="ARBA" id="ARBA00022603"/>
    </source>
</evidence>
<evidence type="ECO:0000256" key="5">
    <source>
        <dbReference type="ARBA" id="ARBA00022679"/>
    </source>
</evidence>
<dbReference type="PANTHER" id="PTHR43467">
    <property type="entry name" value="COBALT-PRECORRIN-2 C(20)-METHYLTRANSFERASE"/>
    <property type="match status" value="1"/>
</dbReference>
<reference evidence="9 10" key="1">
    <citation type="submission" date="2023-10" db="EMBL/GenBank/DDBJ databases">
        <title>Veillonella sp. nov., isolated from a pig farm feces dump.</title>
        <authorList>
            <person name="Chang Y.-H."/>
        </authorList>
    </citation>
    <scope>NUCLEOTIDE SEQUENCE [LARGE SCALE GENOMIC DNA]</scope>
    <source>
        <strain evidence="9 10">YH-vei2233</strain>
    </source>
</reference>
<dbReference type="SUPFAM" id="SSF53790">
    <property type="entry name" value="Tetrapyrrole methylase"/>
    <property type="match status" value="1"/>
</dbReference>
<dbReference type="Pfam" id="PF00590">
    <property type="entry name" value="TP_methylase"/>
    <property type="match status" value="1"/>
</dbReference>
<keyword evidence="4 9" id="KW-0489">Methyltransferase</keyword>
<protein>
    <recommendedName>
        <fullName evidence="7">Cobalt-precorrin-2 C(20)-methyltransferase</fullName>
        <ecNumber evidence="7">2.1.1.151</ecNumber>
    </recommendedName>
</protein>
<comment type="function">
    <text evidence="7">Methylates cobalt-precorrin-2 at the C-20 position to produce cobalt-precorrin-3A in the anaerobic cobalamin biosynthesis pathway.</text>
</comment>
<evidence type="ECO:0000256" key="6">
    <source>
        <dbReference type="ARBA" id="ARBA00022691"/>
    </source>
</evidence>
<evidence type="ECO:0000256" key="3">
    <source>
        <dbReference type="ARBA" id="ARBA00022573"/>
    </source>
</evidence>
<dbReference type="Gene3D" id="3.40.1010.10">
    <property type="entry name" value="Cobalt-precorrin-4 Transmethylase, Domain 1"/>
    <property type="match status" value="1"/>
</dbReference>
<evidence type="ECO:0000256" key="1">
    <source>
        <dbReference type="ARBA" id="ARBA00004953"/>
    </source>
</evidence>
<accession>A0ABU3Z7X6</accession>
<keyword evidence="5 9" id="KW-0808">Transferase</keyword>
<dbReference type="InterPro" id="IPR014777">
    <property type="entry name" value="4pyrrole_Mease_sub1"/>
</dbReference>
<keyword evidence="10" id="KW-1185">Reference proteome</keyword>